<dbReference type="Gene3D" id="2.60.260.20">
    <property type="entry name" value="Urease metallochaperone UreE, N-terminal domain"/>
    <property type="match status" value="2"/>
</dbReference>
<dbReference type="PROSITE" id="PS50076">
    <property type="entry name" value="DNAJ_2"/>
    <property type="match status" value="1"/>
</dbReference>
<dbReference type="HAMAP" id="MF_01152">
    <property type="entry name" value="DnaJ"/>
    <property type="match status" value="1"/>
</dbReference>
<dbReference type="InterPro" id="IPR044713">
    <property type="entry name" value="DNJA1/2-like"/>
</dbReference>
<dbReference type="CDD" id="cd06257">
    <property type="entry name" value="DnaJ"/>
    <property type="match status" value="1"/>
</dbReference>
<dbReference type="AlphaFoldDB" id="A0A8H7Q3B4"/>
<dbReference type="InterPro" id="IPR008971">
    <property type="entry name" value="HSP40/DnaJ_pept-bd"/>
</dbReference>
<dbReference type="PRINTS" id="PR00625">
    <property type="entry name" value="JDOMAIN"/>
</dbReference>
<dbReference type="CDD" id="cd10747">
    <property type="entry name" value="DnaJ_C"/>
    <property type="match status" value="1"/>
</dbReference>
<dbReference type="SMART" id="SM00271">
    <property type="entry name" value="DnaJ"/>
    <property type="match status" value="1"/>
</dbReference>
<dbReference type="InterPro" id="IPR001305">
    <property type="entry name" value="HSP_DnaJ_Cys-rich_dom"/>
</dbReference>
<dbReference type="InterPro" id="IPR018253">
    <property type="entry name" value="DnaJ_domain_CS"/>
</dbReference>
<dbReference type="GO" id="GO:0008270">
    <property type="term" value="F:zinc ion binding"/>
    <property type="evidence" value="ECO:0007669"/>
    <property type="project" value="UniProtKB-KW"/>
</dbReference>
<dbReference type="InterPro" id="IPR012724">
    <property type="entry name" value="DnaJ"/>
</dbReference>
<reference evidence="9" key="1">
    <citation type="submission" date="2020-12" db="EMBL/GenBank/DDBJ databases">
        <title>Metabolic potential, ecology and presence of endohyphal bacteria is reflected in genomic diversity of Mucoromycotina.</title>
        <authorList>
            <person name="Muszewska A."/>
            <person name="Okrasinska A."/>
            <person name="Steczkiewicz K."/>
            <person name="Drgas O."/>
            <person name="Orlowska M."/>
            <person name="Perlinska-Lenart U."/>
            <person name="Aleksandrzak-Piekarczyk T."/>
            <person name="Szatraj K."/>
            <person name="Zielenkiewicz U."/>
            <person name="Pilsyk S."/>
            <person name="Malc E."/>
            <person name="Mieczkowski P."/>
            <person name="Kruszewska J.S."/>
            <person name="Biernat P."/>
            <person name="Pawlowska J."/>
        </authorList>
    </citation>
    <scope>NUCLEOTIDE SEQUENCE</scope>
    <source>
        <strain evidence="9">WA0000051536</strain>
    </source>
</reference>
<gene>
    <name evidence="9" type="ORF">INT44_009279</name>
</gene>
<dbReference type="GO" id="GO:0051082">
    <property type="term" value="F:unfolded protein binding"/>
    <property type="evidence" value="ECO:0007669"/>
    <property type="project" value="InterPro"/>
</dbReference>
<dbReference type="InterPro" id="IPR001623">
    <property type="entry name" value="DnaJ_domain"/>
</dbReference>
<evidence type="ECO:0000256" key="2">
    <source>
        <dbReference type="ARBA" id="ARBA00022737"/>
    </source>
</evidence>
<dbReference type="OrthoDB" id="550424at2759"/>
<evidence type="ECO:0000256" key="6">
    <source>
        <dbReference type="SAM" id="MobiDB-lite"/>
    </source>
</evidence>
<dbReference type="GO" id="GO:0030544">
    <property type="term" value="F:Hsp70 protein binding"/>
    <property type="evidence" value="ECO:0007669"/>
    <property type="project" value="InterPro"/>
</dbReference>
<dbReference type="PROSITE" id="PS00636">
    <property type="entry name" value="DNAJ_1"/>
    <property type="match status" value="1"/>
</dbReference>
<dbReference type="FunFam" id="2.60.260.20:FF:000003">
    <property type="entry name" value="DnaJ subfamily A member 2"/>
    <property type="match status" value="1"/>
</dbReference>
<dbReference type="Pfam" id="PF00684">
    <property type="entry name" value="DnaJ_CXXCXGXG"/>
    <property type="match status" value="1"/>
</dbReference>
<sequence>MVVDTKYYETLGVDPSCSDAEIKKAYRKLAMKYHPDKNPDAGDMFKDISHAYETLSDPEKREAYDRFGDDGPQMGGGFGMSPDDLFANLFGGMGGGMGGGFEFGGGGGYGGRSSRPRRGEDMVHPLQVTLEDLYKGKHTKLAMERSIICSHCQGKGGKTGAVKKCVTCKGRGFQVAMRQIGPGMVQQMQVACQDCSGSGEVIKDKCKKCKGRKVTSEKKVLDIFIEKGMVDGQKIVMKGEGDQEPGVETGDIILVIKQKEHDRFKRSGNDLLCQVKITLIEALAGFDKIIALHLDGRGIHVKHPAGQVIQPGDIRRIPHEGMPTFKRQDDIGDLYLQFDVEFPANMWTSLDHVKTLESVLPARPVDTTKKPEIVDDCALLEGDLEQFGAKSRASNVWDEDEEDEEDPRGGVNCAQQ</sequence>
<dbReference type="Pfam" id="PF01556">
    <property type="entry name" value="DnaJ_C"/>
    <property type="match status" value="1"/>
</dbReference>
<accession>A0A8H7Q3B4</accession>
<evidence type="ECO:0000256" key="4">
    <source>
        <dbReference type="ARBA" id="ARBA00022833"/>
    </source>
</evidence>
<evidence type="ECO:0000313" key="10">
    <source>
        <dbReference type="Proteomes" id="UP000612746"/>
    </source>
</evidence>
<dbReference type="InterPro" id="IPR036410">
    <property type="entry name" value="HSP_DnaJ_Cys-rich_dom_sf"/>
</dbReference>
<evidence type="ECO:0000256" key="1">
    <source>
        <dbReference type="ARBA" id="ARBA00022723"/>
    </source>
</evidence>
<keyword evidence="10" id="KW-1185">Reference proteome</keyword>
<dbReference type="Gene3D" id="1.10.287.110">
    <property type="entry name" value="DnaJ domain"/>
    <property type="match status" value="1"/>
</dbReference>
<keyword evidence="2" id="KW-0677">Repeat</keyword>
<feature type="region of interest" description="Disordered" evidence="6">
    <location>
        <begin position="389"/>
        <end position="416"/>
    </location>
</feature>
<dbReference type="SUPFAM" id="SSF57938">
    <property type="entry name" value="DnaJ/Hsp40 cysteine-rich domain"/>
    <property type="match status" value="1"/>
</dbReference>
<keyword evidence="4 5" id="KW-0862">Zinc</keyword>
<dbReference type="GO" id="GO:0006457">
    <property type="term" value="P:protein folding"/>
    <property type="evidence" value="ECO:0007669"/>
    <property type="project" value="InterPro"/>
</dbReference>
<dbReference type="GO" id="GO:0009408">
    <property type="term" value="P:response to heat"/>
    <property type="evidence" value="ECO:0007669"/>
    <property type="project" value="InterPro"/>
</dbReference>
<dbReference type="CDD" id="cd10719">
    <property type="entry name" value="DnaJ_zf"/>
    <property type="match status" value="1"/>
</dbReference>
<dbReference type="FunFam" id="2.10.230.10:FF:000001">
    <property type="entry name" value="DnaJ subfamily A member 2"/>
    <property type="match status" value="1"/>
</dbReference>
<keyword evidence="1 5" id="KW-0479">Metal-binding</keyword>
<dbReference type="SUPFAM" id="SSF46565">
    <property type="entry name" value="Chaperone J-domain"/>
    <property type="match status" value="1"/>
</dbReference>
<keyword evidence="3 5" id="KW-0863">Zinc-finger</keyword>
<dbReference type="GO" id="GO:0005524">
    <property type="term" value="F:ATP binding"/>
    <property type="evidence" value="ECO:0007669"/>
    <property type="project" value="InterPro"/>
</dbReference>
<evidence type="ECO:0000259" key="8">
    <source>
        <dbReference type="PROSITE" id="PS51188"/>
    </source>
</evidence>
<evidence type="ECO:0000313" key="9">
    <source>
        <dbReference type="EMBL" id="KAG2184264.1"/>
    </source>
</evidence>
<dbReference type="Pfam" id="PF00226">
    <property type="entry name" value="DnaJ"/>
    <property type="match status" value="1"/>
</dbReference>
<dbReference type="SUPFAM" id="SSF49493">
    <property type="entry name" value="HSP40/DnaJ peptide-binding domain"/>
    <property type="match status" value="2"/>
</dbReference>
<dbReference type="EMBL" id="JAEPRA010000006">
    <property type="protein sequence ID" value="KAG2184264.1"/>
    <property type="molecule type" value="Genomic_DNA"/>
</dbReference>
<feature type="compositionally biased region" description="Acidic residues" evidence="6">
    <location>
        <begin position="397"/>
        <end position="406"/>
    </location>
</feature>
<dbReference type="InterPro" id="IPR002939">
    <property type="entry name" value="DnaJ_C"/>
</dbReference>
<dbReference type="PROSITE" id="PS51188">
    <property type="entry name" value="ZF_CR"/>
    <property type="match status" value="1"/>
</dbReference>
<comment type="caution">
    <text evidence="9">The sequence shown here is derived from an EMBL/GenBank/DDBJ whole genome shotgun (WGS) entry which is preliminary data.</text>
</comment>
<dbReference type="InterPro" id="IPR036869">
    <property type="entry name" value="J_dom_sf"/>
</dbReference>
<evidence type="ECO:0000259" key="7">
    <source>
        <dbReference type="PROSITE" id="PS50076"/>
    </source>
</evidence>
<evidence type="ECO:0000256" key="5">
    <source>
        <dbReference type="PROSITE-ProRule" id="PRU00546"/>
    </source>
</evidence>
<proteinExistence type="inferred from homology"/>
<dbReference type="PANTHER" id="PTHR43888">
    <property type="entry name" value="DNAJ-LIKE-2, ISOFORM A-RELATED"/>
    <property type="match status" value="1"/>
</dbReference>
<evidence type="ECO:0000256" key="3">
    <source>
        <dbReference type="ARBA" id="ARBA00022771"/>
    </source>
</evidence>
<dbReference type="FunFam" id="1.10.287.110:FF:000041">
    <property type="entry name" value="Chaperone protein DNAj, putative"/>
    <property type="match status" value="1"/>
</dbReference>
<feature type="zinc finger region" description="CR-type" evidence="5">
    <location>
        <begin position="136"/>
        <end position="218"/>
    </location>
</feature>
<name>A0A8H7Q3B4_9FUNG</name>
<dbReference type="Proteomes" id="UP000612746">
    <property type="component" value="Unassembled WGS sequence"/>
</dbReference>
<feature type="domain" description="CR-type" evidence="8">
    <location>
        <begin position="136"/>
        <end position="218"/>
    </location>
</feature>
<organism evidence="9 10">
    <name type="scientific">Umbelopsis vinacea</name>
    <dbReference type="NCBI Taxonomy" id="44442"/>
    <lineage>
        <taxon>Eukaryota</taxon>
        <taxon>Fungi</taxon>
        <taxon>Fungi incertae sedis</taxon>
        <taxon>Mucoromycota</taxon>
        <taxon>Mucoromycotina</taxon>
        <taxon>Umbelopsidomycetes</taxon>
        <taxon>Umbelopsidales</taxon>
        <taxon>Umbelopsidaceae</taxon>
        <taxon>Umbelopsis</taxon>
    </lineage>
</organism>
<feature type="domain" description="J" evidence="7">
    <location>
        <begin position="6"/>
        <end position="68"/>
    </location>
</feature>
<dbReference type="Gene3D" id="2.10.230.10">
    <property type="entry name" value="Heat shock protein DnaJ, cysteine-rich domain"/>
    <property type="match status" value="1"/>
</dbReference>
<protein>
    <submittedName>
        <fullName evidence="9">Uncharacterized protein</fullName>
    </submittedName>
</protein>